<keyword evidence="6 8" id="KW-1133">Transmembrane helix</keyword>
<keyword evidence="5 8" id="KW-0812">Transmembrane</keyword>
<evidence type="ECO:0000256" key="4">
    <source>
        <dbReference type="ARBA" id="ARBA00022475"/>
    </source>
</evidence>
<feature type="transmembrane region" description="Helical" evidence="8">
    <location>
        <begin position="37"/>
        <end position="56"/>
    </location>
</feature>
<accession>A0A347THG8</accession>
<dbReference type="PANTHER" id="PTHR34979">
    <property type="entry name" value="INNER MEMBRANE PROTEIN YGAZ"/>
    <property type="match status" value="1"/>
</dbReference>
<evidence type="ECO:0000256" key="7">
    <source>
        <dbReference type="ARBA" id="ARBA00023136"/>
    </source>
</evidence>
<dbReference type="InterPro" id="IPR011606">
    <property type="entry name" value="Brnchd-chn_aa_trnsp_permease"/>
</dbReference>
<proteinExistence type="inferred from homology"/>
<sequence length="226" mass="25452">MKNEIKNGFMANLPISVSVFTYGAVLGIICTSKGISFLQLALMNIFIFAGSAQFLIVDMLSNPINISIIIWSALLINLRYFLIGASLNEFFRNSSLKKKAFIMHFVTDESWAITMSKKDENLSVYFLLGGGLCIFIVWFLGTLSGYYFGEFISNPKLFGLDFAFLALFTAIITSMYKTKNDLVIYLFTAFIAVIFEKIIPNMSYIIISALSGSFLYVYLNKRSCNE</sequence>
<protein>
    <submittedName>
        <fullName evidence="10">Branched-chain amino acid permease</fullName>
    </submittedName>
    <submittedName>
        <fullName evidence="9">Branched-chain amino acid transport protein, AzlC family</fullName>
    </submittedName>
</protein>
<feature type="transmembrane region" description="Helical" evidence="8">
    <location>
        <begin position="182"/>
        <end position="198"/>
    </location>
</feature>
<dbReference type="AlphaFoldDB" id="A0A347THG8"/>
<evidence type="ECO:0000313" key="9">
    <source>
        <dbReference type="EMBL" id="AXX86046.1"/>
    </source>
</evidence>
<comment type="subcellular location">
    <subcellularLocation>
        <location evidence="1">Cell membrane</location>
        <topology evidence="1">Multi-pass membrane protein</topology>
    </subcellularLocation>
</comment>
<reference evidence="11" key="1">
    <citation type="submission" date="2017-09" db="EMBL/GenBank/DDBJ databases">
        <title>Arcobacter canalis sp. nov., a new species isolated from a water canal contaminated with urban sewage.</title>
        <authorList>
            <person name="Perez-Cataluna A."/>
            <person name="Salas-Masso N."/>
            <person name="Figueras M.J."/>
        </authorList>
    </citation>
    <scope>NUCLEOTIDE SEQUENCE [LARGE SCALE GENOMIC DNA]</scope>
    <source>
        <strain evidence="11">CECT 7727</strain>
    </source>
</reference>
<organism evidence="9 12">
    <name type="scientific">Malaciobacter marinus</name>
    <dbReference type="NCBI Taxonomy" id="505249"/>
    <lineage>
        <taxon>Bacteria</taxon>
        <taxon>Pseudomonadati</taxon>
        <taxon>Campylobacterota</taxon>
        <taxon>Epsilonproteobacteria</taxon>
        <taxon>Campylobacterales</taxon>
        <taxon>Arcobacteraceae</taxon>
        <taxon>Malaciobacter</taxon>
    </lineage>
</organism>
<evidence type="ECO:0000256" key="5">
    <source>
        <dbReference type="ARBA" id="ARBA00022692"/>
    </source>
</evidence>
<keyword evidence="11" id="KW-1185">Reference proteome</keyword>
<evidence type="ECO:0000313" key="12">
    <source>
        <dbReference type="Proteomes" id="UP000264693"/>
    </source>
</evidence>
<feature type="transmembrane region" description="Helical" evidence="8">
    <location>
        <begin position="68"/>
        <end position="91"/>
    </location>
</feature>
<dbReference type="Proteomes" id="UP000224740">
    <property type="component" value="Unassembled WGS sequence"/>
</dbReference>
<name>A0A347THG8_9BACT</name>
<comment type="similarity">
    <text evidence="2">Belongs to the AzlC family.</text>
</comment>
<dbReference type="GO" id="GO:1903785">
    <property type="term" value="P:L-valine transmembrane transport"/>
    <property type="evidence" value="ECO:0007669"/>
    <property type="project" value="TreeGrafter"/>
</dbReference>
<evidence type="ECO:0000313" key="11">
    <source>
        <dbReference type="Proteomes" id="UP000224740"/>
    </source>
</evidence>
<evidence type="ECO:0000256" key="8">
    <source>
        <dbReference type="SAM" id="Phobius"/>
    </source>
</evidence>
<keyword evidence="4" id="KW-1003">Cell membrane</keyword>
<dbReference type="Proteomes" id="UP000264693">
    <property type="component" value="Chromosome"/>
</dbReference>
<dbReference type="EMBL" id="NXAO01000052">
    <property type="protein sequence ID" value="PHO14581.1"/>
    <property type="molecule type" value="Genomic_DNA"/>
</dbReference>
<evidence type="ECO:0000256" key="1">
    <source>
        <dbReference type="ARBA" id="ARBA00004651"/>
    </source>
</evidence>
<dbReference type="EMBL" id="CP032101">
    <property type="protein sequence ID" value="AXX86046.1"/>
    <property type="molecule type" value="Genomic_DNA"/>
</dbReference>
<dbReference type="Pfam" id="PF03591">
    <property type="entry name" value="AzlC"/>
    <property type="match status" value="1"/>
</dbReference>
<dbReference type="RefSeq" id="WP_099311921.1">
    <property type="nucleotide sequence ID" value="NZ_CP032101.1"/>
</dbReference>
<dbReference type="PANTHER" id="PTHR34979:SF1">
    <property type="entry name" value="INNER MEMBRANE PROTEIN YGAZ"/>
    <property type="match status" value="1"/>
</dbReference>
<feature type="transmembrane region" description="Helical" evidence="8">
    <location>
        <begin position="157"/>
        <end position="175"/>
    </location>
</feature>
<dbReference type="GO" id="GO:0005886">
    <property type="term" value="C:plasma membrane"/>
    <property type="evidence" value="ECO:0007669"/>
    <property type="project" value="UniProtKB-SubCell"/>
</dbReference>
<evidence type="ECO:0000256" key="2">
    <source>
        <dbReference type="ARBA" id="ARBA00010735"/>
    </source>
</evidence>
<gene>
    <name evidence="9" type="ORF">AMRN_0266</name>
    <name evidence="10" type="ORF">CPH92_11300</name>
</gene>
<dbReference type="KEGG" id="amar:AMRN_0266"/>
<reference evidence="9 12" key="3">
    <citation type="submission" date="2018-08" db="EMBL/GenBank/DDBJ databases">
        <title>Complete genome of the Arcobacter marinus type strain JCM 15502.</title>
        <authorList>
            <person name="Miller W.G."/>
            <person name="Yee E."/>
            <person name="Huynh S."/>
            <person name="Parker C.T."/>
        </authorList>
    </citation>
    <scope>NUCLEOTIDE SEQUENCE [LARGE SCALE GENOMIC DNA]</scope>
    <source>
        <strain evidence="9 12">JCM 15502</strain>
    </source>
</reference>
<feature type="transmembrane region" description="Helical" evidence="8">
    <location>
        <begin position="124"/>
        <end position="145"/>
    </location>
</feature>
<evidence type="ECO:0000313" key="10">
    <source>
        <dbReference type="EMBL" id="PHO14581.1"/>
    </source>
</evidence>
<reference evidence="10" key="2">
    <citation type="submission" date="2017-09" db="EMBL/GenBank/DDBJ databases">
        <authorList>
            <person name="Perez-Cataluna A."/>
            <person name="Figueras M.J."/>
            <person name="Salas-Masso N."/>
        </authorList>
    </citation>
    <scope>NUCLEOTIDE SEQUENCE</scope>
    <source>
        <strain evidence="10">CECT 7727</strain>
    </source>
</reference>
<evidence type="ECO:0000256" key="6">
    <source>
        <dbReference type="ARBA" id="ARBA00022989"/>
    </source>
</evidence>
<keyword evidence="3" id="KW-0813">Transport</keyword>
<evidence type="ECO:0000256" key="3">
    <source>
        <dbReference type="ARBA" id="ARBA00022448"/>
    </source>
</evidence>
<feature type="transmembrane region" description="Helical" evidence="8">
    <location>
        <begin position="12"/>
        <end position="30"/>
    </location>
</feature>
<feature type="transmembrane region" description="Helical" evidence="8">
    <location>
        <begin position="204"/>
        <end position="220"/>
    </location>
</feature>
<keyword evidence="7 8" id="KW-0472">Membrane</keyword>